<feature type="domain" description="NERD" evidence="2">
    <location>
        <begin position="52"/>
        <end position="163"/>
    </location>
</feature>
<feature type="transmembrane region" description="Helical" evidence="1">
    <location>
        <begin position="242"/>
        <end position="264"/>
    </location>
</feature>
<evidence type="ECO:0000313" key="4">
    <source>
        <dbReference type="Proteomes" id="UP000298173"/>
    </source>
</evidence>
<dbReference type="EMBL" id="SOEY01000018">
    <property type="protein sequence ID" value="TFB73206.1"/>
    <property type="molecule type" value="Genomic_DNA"/>
</dbReference>
<protein>
    <submittedName>
        <fullName evidence="3">NERD domain-containing protein</fullName>
    </submittedName>
</protein>
<keyword evidence="1" id="KW-1133">Transmembrane helix</keyword>
<dbReference type="PROSITE" id="PS50965">
    <property type="entry name" value="NERD"/>
    <property type="match status" value="1"/>
</dbReference>
<evidence type="ECO:0000256" key="1">
    <source>
        <dbReference type="SAM" id="Phobius"/>
    </source>
</evidence>
<evidence type="ECO:0000259" key="2">
    <source>
        <dbReference type="PROSITE" id="PS50965"/>
    </source>
</evidence>
<organism evidence="3 4">
    <name type="scientific">Cryobacterium glaciale</name>
    <dbReference type="NCBI Taxonomy" id="1259145"/>
    <lineage>
        <taxon>Bacteria</taxon>
        <taxon>Bacillati</taxon>
        <taxon>Actinomycetota</taxon>
        <taxon>Actinomycetes</taxon>
        <taxon>Micrococcales</taxon>
        <taxon>Microbacteriaceae</taxon>
        <taxon>Cryobacterium</taxon>
    </lineage>
</organism>
<dbReference type="Pfam" id="PF08378">
    <property type="entry name" value="NERD"/>
    <property type="match status" value="1"/>
</dbReference>
<reference evidence="3 4" key="1">
    <citation type="submission" date="2019-03" db="EMBL/GenBank/DDBJ databases">
        <title>Genomics of glacier-inhabiting Cryobacterium strains.</title>
        <authorList>
            <person name="Liu Q."/>
            <person name="Xin Y.-H."/>
        </authorList>
    </citation>
    <scope>NUCLEOTIDE SEQUENCE [LARGE SCALE GENOMIC DNA]</scope>
    <source>
        <strain evidence="3 4">HLT2-23</strain>
    </source>
</reference>
<accession>A0A4R8UYZ0</accession>
<proteinExistence type="predicted"/>
<gene>
    <name evidence="3" type="ORF">E3O06_08210</name>
</gene>
<dbReference type="Proteomes" id="UP000298173">
    <property type="component" value="Unassembled WGS sequence"/>
</dbReference>
<evidence type="ECO:0000313" key="3">
    <source>
        <dbReference type="EMBL" id="TFB73206.1"/>
    </source>
</evidence>
<dbReference type="InterPro" id="IPR011528">
    <property type="entry name" value="NERD"/>
</dbReference>
<sequence>MATQAPGMSDQIAAQSVIEELLRLQQAVPPRSGFARFWGYSPLGADSVAWYRGAQGEIEVGRILSRLPPEWRVFHALPIGKAGADIDHLVLGPGGIFTINTKHHRGKKIWIAERTIMVDGHKQPYLRNSKFEATRVTKMLRERMPQLPPAQAVIALVGPGQITIKKKPDEVRVMDANDLRRWLLKRPVSLIEADLVDLAAIVDAPATWTALTSGPTPSLMAKFAVIDGEFRTARVRRTVWKLLRIVSLTAILVIAGPSFITAVFQDFLAPH</sequence>
<dbReference type="OrthoDB" id="5793358at2"/>
<name>A0A4R8UYZ0_9MICO</name>
<keyword evidence="1" id="KW-0812">Transmembrane</keyword>
<dbReference type="AlphaFoldDB" id="A0A4R8UYZ0"/>
<comment type="caution">
    <text evidence="3">The sequence shown here is derived from an EMBL/GenBank/DDBJ whole genome shotgun (WGS) entry which is preliminary data.</text>
</comment>
<keyword evidence="1" id="KW-0472">Membrane</keyword>
<keyword evidence="4" id="KW-1185">Reference proteome</keyword>